<dbReference type="Pfam" id="PF00024">
    <property type="entry name" value="PAN_1"/>
    <property type="match status" value="1"/>
</dbReference>
<feature type="domain" description="Apple" evidence="2">
    <location>
        <begin position="63"/>
        <end position="143"/>
    </location>
</feature>
<dbReference type="SMART" id="SM00473">
    <property type="entry name" value="PAN_AP"/>
    <property type="match status" value="2"/>
</dbReference>
<dbReference type="GO" id="GO:0009653">
    <property type="term" value="P:anatomical structure morphogenesis"/>
    <property type="evidence" value="ECO:0007669"/>
    <property type="project" value="TreeGrafter"/>
</dbReference>
<dbReference type="PANTHER" id="PTHR47327:SF12">
    <property type="entry name" value="APPLE DOMAIN-CONTAINING PROTEIN"/>
    <property type="match status" value="1"/>
</dbReference>
<organism evidence="3 4">
    <name type="scientific">Acrobeloides nanus</name>
    <dbReference type="NCBI Taxonomy" id="290746"/>
    <lineage>
        <taxon>Eukaryota</taxon>
        <taxon>Metazoa</taxon>
        <taxon>Ecdysozoa</taxon>
        <taxon>Nematoda</taxon>
        <taxon>Chromadorea</taxon>
        <taxon>Rhabditida</taxon>
        <taxon>Tylenchina</taxon>
        <taxon>Cephalobomorpha</taxon>
        <taxon>Cephaloboidea</taxon>
        <taxon>Cephalobidae</taxon>
        <taxon>Acrobeloides</taxon>
    </lineage>
</organism>
<dbReference type="PANTHER" id="PTHR47327">
    <property type="entry name" value="FI18240P1-RELATED"/>
    <property type="match status" value="1"/>
</dbReference>
<keyword evidence="3" id="KW-1185">Reference proteome</keyword>
<evidence type="ECO:0000313" key="3">
    <source>
        <dbReference type="Proteomes" id="UP000887540"/>
    </source>
</evidence>
<dbReference type="SUPFAM" id="SSF57414">
    <property type="entry name" value="Hairpin loop containing domain-like"/>
    <property type="match status" value="1"/>
</dbReference>
<reference evidence="4" key="1">
    <citation type="submission" date="2022-11" db="UniProtKB">
        <authorList>
            <consortium name="WormBaseParasite"/>
        </authorList>
    </citation>
    <scope>IDENTIFICATION</scope>
</reference>
<evidence type="ECO:0000259" key="2">
    <source>
        <dbReference type="PROSITE" id="PS50948"/>
    </source>
</evidence>
<feature type="region of interest" description="Disordered" evidence="1">
    <location>
        <begin position="232"/>
        <end position="253"/>
    </location>
</feature>
<evidence type="ECO:0000256" key="1">
    <source>
        <dbReference type="SAM" id="MobiDB-lite"/>
    </source>
</evidence>
<protein>
    <submittedName>
        <fullName evidence="4">Apple domain-containing protein</fullName>
    </submittedName>
</protein>
<evidence type="ECO:0000313" key="4">
    <source>
        <dbReference type="WBParaSite" id="ACRNAN_scaffold1047.g24387.t1"/>
    </source>
</evidence>
<name>A0A914CG12_9BILA</name>
<dbReference type="InterPro" id="IPR003609">
    <property type="entry name" value="Pan_app"/>
</dbReference>
<dbReference type="PROSITE" id="PS50948">
    <property type="entry name" value="PAN"/>
    <property type="match status" value="1"/>
</dbReference>
<dbReference type="AlphaFoldDB" id="A0A914CG12"/>
<dbReference type="WBParaSite" id="ACRNAN_scaffold1047.g24387.t1">
    <property type="protein sequence ID" value="ACRNAN_scaffold1047.g24387.t1"/>
    <property type="gene ID" value="ACRNAN_scaffold1047.g24387"/>
</dbReference>
<dbReference type="Proteomes" id="UP000887540">
    <property type="component" value="Unplaced"/>
</dbReference>
<sequence>MTNIQSTKVQLYECFHLCMSAQKFPESKRVHETFRHLCWVHLKESQQFSTKVMRDTPPVDKNCFEVVNGKTLVGLMDFLVKDVPSLFECQRHCSISKTQHGVLCKSAVFYANERECAIVADNRITMPDLYVNDQSSVYIENKCATNEPNIMKKMKDDKLPALFSFTIDDDKSEKSDLEDHGIELDVEEEEEKVTTRRTPEPLPAERSTGAVPPQHMNLPALVTPPALSVDEEEQQATRHAEPIPTRQTTGAVPPKEHLLPTMVTHPSIENSGYDSYGSAAQTSFSHSAQPKVETIDAKTLDSYGMEEKSSSHEFFKRFHDEQPKQCFEEVFPPYIEADKIFVARSLEGCIEQCRICTTCVKNDKCAVVGFELQKQRCALARQQPILKRTNNENIGGFVYFVRGNNC</sequence>
<feature type="region of interest" description="Disordered" evidence="1">
    <location>
        <begin position="186"/>
        <end position="218"/>
    </location>
</feature>
<dbReference type="Gene3D" id="3.50.4.10">
    <property type="entry name" value="Hepatocyte Growth Factor"/>
    <property type="match status" value="1"/>
</dbReference>
<dbReference type="CDD" id="cd01099">
    <property type="entry name" value="PAN_AP_HGF"/>
    <property type="match status" value="1"/>
</dbReference>
<accession>A0A914CG12</accession>
<dbReference type="InterPro" id="IPR052774">
    <property type="entry name" value="Celegans_DevNeuronal_Protein"/>
</dbReference>
<proteinExistence type="predicted"/>